<dbReference type="RefSeq" id="WP_343352916.1">
    <property type="nucleotide sequence ID" value="NZ_CP145316.1"/>
</dbReference>
<keyword evidence="2" id="KW-1133">Transmembrane helix</keyword>
<dbReference type="Pfam" id="PF09527">
    <property type="entry name" value="ATPase_gene1"/>
    <property type="match status" value="1"/>
</dbReference>
<proteinExistence type="predicted"/>
<evidence type="ECO:0000313" key="4">
    <source>
        <dbReference type="Proteomes" id="UP001434737"/>
    </source>
</evidence>
<evidence type="ECO:0000313" key="3">
    <source>
        <dbReference type="EMBL" id="XAM17180.1"/>
    </source>
</evidence>
<keyword evidence="2" id="KW-0812">Transmembrane</keyword>
<feature type="compositionally biased region" description="Polar residues" evidence="1">
    <location>
        <begin position="1"/>
        <end position="14"/>
    </location>
</feature>
<dbReference type="Proteomes" id="UP001434737">
    <property type="component" value="Chromosome"/>
</dbReference>
<organism evidence="3 4">
    <name type="scientific">Helicobacter mastomyrinus</name>
    <dbReference type="NCBI Taxonomy" id="287948"/>
    <lineage>
        <taxon>Bacteria</taxon>
        <taxon>Pseudomonadati</taxon>
        <taxon>Campylobacterota</taxon>
        <taxon>Epsilonproteobacteria</taxon>
        <taxon>Campylobacterales</taxon>
        <taxon>Helicobacteraceae</taxon>
        <taxon>Helicobacter</taxon>
    </lineage>
</organism>
<dbReference type="EMBL" id="CP145316">
    <property type="protein sequence ID" value="XAM17180.1"/>
    <property type="molecule type" value="Genomic_DNA"/>
</dbReference>
<keyword evidence="4" id="KW-1185">Reference proteome</keyword>
<feature type="region of interest" description="Disordered" evidence="1">
    <location>
        <begin position="1"/>
        <end position="22"/>
    </location>
</feature>
<feature type="transmembrane region" description="Helical" evidence="2">
    <location>
        <begin position="41"/>
        <end position="61"/>
    </location>
</feature>
<keyword evidence="2" id="KW-0472">Membrane</keyword>
<gene>
    <name evidence="3" type="ORF">V3I05_05665</name>
</gene>
<protein>
    <submittedName>
        <fullName evidence="3">AtpZ/AtpI family protein</fullName>
    </submittedName>
</protein>
<evidence type="ECO:0000256" key="1">
    <source>
        <dbReference type="SAM" id="MobiDB-lite"/>
    </source>
</evidence>
<name>A0ABZ3F457_9HELI</name>
<reference evidence="3 4" key="1">
    <citation type="submission" date="2024-02" db="EMBL/GenBank/DDBJ databases">
        <title>Genome and pathogenicity analysis of Helicobacter mastomyrinus isolated from mice.</title>
        <authorList>
            <person name="Zhu L."/>
        </authorList>
    </citation>
    <scope>NUCLEOTIDE SEQUENCE [LARGE SCALE GENOMIC DNA]</scope>
    <source>
        <strain evidence="3 4">Hm-17</strain>
    </source>
</reference>
<evidence type="ECO:0000256" key="2">
    <source>
        <dbReference type="SAM" id="Phobius"/>
    </source>
</evidence>
<accession>A0ABZ3F457</accession>
<sequence length="125" mass="13930">MNPKENLQANQQDINDTKQDVANKAEQKPRLSAVVSGANELSVGISIVVAVLLGIGIGILLERLSGYKWTFWLGVVWGVGAAILNLYRAYKRAQKEAQELAQNPRYSYKPDSKDDDEDISNGRYY</sequence>
<dbReference type="InterPro" id="IPR032820">
    <property type="entry name" value="ATPase_put"/>
</dbReference>
<feature type="region of interest" description="Disordered" evidence="1">
    <location>
        <begin position="101"/>
        <end position="125"/>
    </location>
</feature>
<feature type="transmembrane region" description="Helical" evidence="2">
    <location>
        <begin position="67"/>
        <end position="87"/>
    </location>
</feature>